<dbReference type="GO" id="GO:0004034">
    <property type="term" value="F:aldose 1-epimerase activity"/>
    <property type="evidence" value="ECO:0007669"/>
    <property type="project" value="UniProtKB-EC"/>
</dbReference>
<dbReference type="eggNOG" id="COG2017">
    <property type="taxonomic scope" value="Bacteria"/>
</dbReference>
<dbReference type="InterPro" id="IPR015443">
    <property type="entry name" value="Aldose_1-epimerase"/>
</dbReference>
<feature type="binding site" evidence="8">
    <location>
        <begin position="232"/>
        <end position="234"/>
    </location>
    <ligand>
        <name>beta-D-galactose</name>
        <dbReference type="ChEBI" id="CHEBI:27667"/>
    </ligand>
</feature>
<evidence type="ECO:0000313" key="9">
    <source>
        <dbReference type="EMBL" id="ABB40448.1"/>
    </source>
</evidence>
<dbReference type="Pfam" id="PF01263">
    <property type="entry name" value="Aldose_epim"/>
    <property type="match status" value="1"/>
</dbReference>
<dbReference type="InterPro" id="IPR008183">
    <property type="entry name" value="Aldose_1/G6P_1-epimerase"/>
</dbReference>
<dbReference type="CDD" id="cd09019">
    <property type="entry name" value="galactose_mutarotase_like"/>
    <property type="match status" value="1"/>
</dbReference>
<evidence type="ECO:0000256" key="2">
    <source>
        <dbReference type="ARBA" id="ARBA00006206"/>
    </source>
</evidence>
<evidence type="ECO:0000256" key="4">
    <source>
        <dbReference type="ARBA" id="ARBA00023277"/>
    </source>
</evidence>
<evidence type="ECO:0000256" key="1">
    <source>
        <dbReference type="ARBA" id="ARBA00005028"/>
    </source>
</evidence>
<dbReference type="AlphaFoldDB" id="Q30V48"/>
<evidence type="ECO:0000256" key="5">
    <source>
        <dbReference type="PIRNR" id="PIRNR005096"/>
    </source>
</evidence>
<dbReference type="UniPathway" id="UPA00242"/>
<evidence type="ECO:0000256" key="3">
    <source>
        <dbReference type="ARBA" id="ARBA00023235"/>
    </source>
</evidence>
<dbReference type="STRING" id="207559.Dde_3655"/>
<comment type="pathway">
    <text evidence="1 5">Carbohydrate metabolism; hexose metabolism.</text>
</comment>
<dbReference type="HOGENOM" id="CLU_031753_1_1_7"/>
<organism evidence="9 10">
    <name type="scientific">Oleidesulfovibrio alaskensis (strain ATCC BAA-1058 / DSM 17464 / G20)</name>
    <name type="common">Desulfovibrio alaskensis</name>
    <dbReference type="NCBI Taxonomy" id="207559"/>
    <lineage>
        <taxon>Bacteria</taxon>
        <taxon>Pseudomonadati</taxon>
        <taxon>Thermodesulfobacteriota</taxon>
        <taxon>Desulfovibrionia</taxon>
        <taxon>Desulfovibrionales</taxon>
        <taxon>Desulfovibrionaceae</taxon>
        <taxon>Oleidesulfovibrio</taxon>
    </lineage>
</organism>
<dbReference type="InterPro" id="IPR014718">
    <property type="entry name" value="GH-type_carb-bd"/>
</dbReference>
<dbReference type="PANTHER" id="PTHR10091:SF0">
    <property type="entry name" value="GALACTOSE MUTAROTASE"/>
    <property type="match status" value="1"/>
</dbReference>
<feature type="active site" description="Proton acceptor" evidence="6">
    <location>
        <position position="375"/>
    </location>
</feature>
<proteinExistence type="inferred from homology"/>
<protein>
    <recommendedName>
        <fullName evidence="5">Aldose 1-epimerase</fullName>
        <ecNumber evidence="5">5.1.3.3</ecNumber>
    </recommendedName>
</protein>
<dbReference type="InterPro" id="IPR047215">
    <property type="entry name" value="Galactose_mutarotase-like"/>
</dbReference>
<sequence>MSSTQDTCFTHLSGAHTVRPQPCATIPHCSCPAFRRIPWPGRAACPAPQPDGRSPSATPSLFMLRNTNDMTVCITDYGARLVSVLWPQSKPPCSGSTGAPDSRRDVITGYDSPYMYMDDPYYMGAIIGRLANRTSGACFSLDGQRHCLKANDGPHHLHGGPHGLHSRMWQVQAGDYAENATIILRYASPHGEQGYPGTVQFTVSCTLTDSNTLRLTMHAQADVPTPVSLTAHPYFNLSGHPAGSLHGHRLTVHASRYLPCTTAQKNGYGIPAGHTAPVAGTALDFTTPRDLTQALRQTPQGFDHYAVLDAAASASEPQHPALRHAATLHHVPTGRSMQVHTDQPGLQIYSANFIAPRTRGKYGTCYGPQTAICLEPHGFPDAVNNAHFPSCIIGPQAPYTQTTEYRFFTGQQA</sequence>
<keyword evidence="4 5" id="KW-0119">Carbohydrate metabolism</keyword>
<accession>Q30V48</accession>
<keyword evidence="3 5" id="KW-0413">Isomerase</keyword>
<dbReference type="GO" id="GO:0033499">
    <property type="term" value="P:galactose catabolic process via UDP-galactose, Leloir pathway"/>
    <property type="evidence" value="ECO:0007669"/>
    <property type="project" value="TreeGrafter"/>
</dbReference>
<dbReference type="Proteomes" id="UP000002710">
    <property type="component" value="Chromosome"/>
</dbReference>
<dbReference type="KEGG" id="dde:Dde_3655"/>
<keyword evidence="10" id="KW-1185">Reference proteome</keyword>
<dbReference type="SUPFAM" id="SSF74650">
    <property type="entry name" value="Galactose mutarotase-like"/>
    <property type="match status" value="1"/>
</dbReference>
<feature type="binding site" evidence="7">
    <location>
        <position position="303"/>
    </location>
    <ligand>
        <name>beta-D-galactose</name>
        <dbReference type="ChEBI" id="CHEBI:27667"/>
    </ligand>
</feature>
<dbReference type="EMBL" id="CP000112">
    <property type="protein sequence ID" value="ABB40448.1"/>
    <property type="molecule type" value="Genomic_DNA"/>
</dbReference>
<dbReference type="GO" id="GO:0006006">
    <property type="term" value="P:glucose metabolic process"/>
    <property type="evidence" value="ECO:0007669"/>
    <property type="project" value="TreeGrafter"/>
</dbReference>
<reference evidence="9 10" key="1">
    <citation type="journal article" date="2011" name="J. Bacteriol.">
        <title>Complete genome sequence and updated annotation of Desulfovibrio alaskensis G20.</title>
        <authorList>
            <person name="Hauser L.J."/>
            <person name="Land M.L."/>
            <person name="Brown S.D."/>
            <person name="Larimer F."/>
            <person name="Keller K.L."/>
            <person name="Rapp-Giles B.J."/>
            <person name="Price M.N."/>
            <person name="Lin M."/>
            <person name="Bruce D.C."/>
            <person name="Detter J.C."/>
            <person name="Tapia R."/>
            <person name="Han C.S."/>
            <person name="Goodwin L.A."/>
            <person name="Cheng J.F."/>
            <person name="Pitluck S."/>
            <person name="Copeland A."/>
            <person name="Lucas S."/>
            <person name="Nolan M."/>
            <person name="Lapidus A.L."/>
            <person name="Palumbo A.V."/>
            <person name="Wall J.D."/>
        </authorList>
    </citation>
    <scope>NUCLEOTIDE SEQUENCE [LARGE SCALE GENOMIC DNA]</scope>
    <source>
        <strain evidence="10">ATCC BAA 1058 / DSM 17464 / G20</strain>
    </source>
</reference>
<name>Q30V48_OLEA2</name>
<dbReference type="PANTHER" id="PTHR10091">
    <property type="entry name" value="ALDOSE-1-EPIMERASE"/>
    <property type="match status" value="1"/>
</dbReference>
<feature type="binding site" evidence="8">
    <location>
        <begin position="132"/>
        <end position="133"/>
    </location>
    <ligand>
        <name>beta-D-galactose</name>
        <dbReference type="ChEBI" id="CHEBI:27667"/>
    </ligand>
</feature>
<feature type="active site" description="Proton donor" evidence="6">
    <location>
        <position position="232"/>
    </location>
</feature>
<dbReference type="InterPro" id="IPR011013">
    <property type="entry name" value="Gal_mutarotase_sf_dom"/>
</dbReference>
<dbReference type="Gene3D" id="2.70.98.10">
    <property type="match status" value="1"/>
</dbReference>
<evidence type="ECO:0000313" key="10">
    <source>
        <dbReference type="Proteomes" id="UP000002710"/>
    </source>
</evidence>
<dbReference type="PIRSF" id="PIRSF005096">
    <property type="entry name" value="GALM"/>
    <property type="match status" value="1"/>
</dbReference>
<comment type="catalytic activity">
    <reaction evidence="5">
        <text>alpha-D-glucose = beta-D-glucose</text>
        <dbReference type="Rhea" id="RHEA:10264"/>
        <dbReference type="ChEBI" id="CHEBI:15903"/>
        <dbReference type="ChEBI" id="CHEBI:17925"/>
        <dbReference type="EC" id="5.1.3.3"/>
    </reaction>
</comment>
<evidence type="ECO:0000256" key="7">
    <source>
        <dbReference type="PIRSR" id="PIRSR005096-2"/>
    </source>
</evidence>
<dbReference type="EC" id="5.1.3.3" evidence="5"/>
<evidence type="ECO:0000256" key="8">
    <source>
        <dbReference type="PIRSR" id="PIRSR005096-3"/>
    </source>
</evidence>
<comment type="similarity">
    <text evidence="2 5">Belongs to the aldose epimerase family.</text>
</comment>
<gene>
    <name evidence="9" type="ordered locus">Dde_3655</name>
</gene>
<dbReference type="GO" id="GO:0030246">
    <property type="term" value="F:carbohydrate binding"/>
    <property type="evidence" value="ECO:0007669"/>
    <property type="project" value="InterPro"/>
</dbReference>
<evidence type="ECO:0000256" key="6">
    <source>
        <dbReference type="PIRSR" id="PIRSR005096-1"/>
    </source>
</evidence>